<comment type="caution">
    <text evidence="1">The sequence shown here is derived from an EMBL/GenBank/DDBJ whole genome shotgun (WGS) entry which is preliminary data.</text>
</comment>
<gene>
    <name evidence="1" type="ORF">QOZ93_002430</name>
</gene>
<proteinExistence type="predicted"/>
<sequence length="188" mass="22644">MKKKRNKFVVLILVICCIIGAYKLYPYVFREKGNLYSLKMSKYYNGFDFDTIILSKLKKGKIKDVWYEECIKESKEVRDYLNKFQLVEIGREEAFKKESEFEKQGLKKDTIREIIFHQSLDMCKHDHDFSRFLKLDFLSDSTLEICSYCDDIMGHKTYSKRRYYKIKDGKIDFDHIYKLLRSVKNVNI</sequence>
<name>A0ABU0JUA8_HATLI</name>
<reference evidence="1 2" key="1">
    <citation type="submission" date="2023-07" db="EMBL/GenBank/DDBJ databases">
        <title>Genomic Encyclopedia of Type Strains, Phase IV (KMG-IV): sequencing the most valuable type-strain genomes for metagenomic binning, comparative biology and taxonomic classification.</title>
        <authorList>
            <person name="Goeker M."/>
        </authorList>
    </citation>
    <scope>NUCLEOTIDE SEQUENCE [LARGE SCALE GENOMIC DNA]</scope>
    <source>
        <strain evidence="1 2">DSM 1400</strain>
    </source>
</reference>
<protein>
    <submittedName>
        <fullName evidence="1">Uncharacterized protein</fullName>
    </submittedName>
</protein>
<evidence type="ECO:0000313" key="2">
    <source>
        <dbReference type="Proteomes" id="UP001224418"/>
    </source>
</evidence>
<organism evidence="1 2">
    <name type="scientific">Hathewaya limosa</name>
    <name type="common">Clostridium limosum</name>
    <dbReference type="NCBI Taxonomy" id="1536"/>
    <lineage>
        <taxon>Bacteria</taxon>
        <taxon>Bacillati</taxon>
        <taxon>Bacillota</taxon>
        <taxon>Clostridia</taxon>
        <taxon>Eubacteriales</taxon>
        <taxon>Clostridiaceae</taxon>
        <taxon>Hathewaya</taxon>
    </lineage>
</organism>
<evidence type="ECO:0000313" key="1">
    <source>
        <dbReference type="EMBL" id="MDQ0480680.1"/>
    </source>
</evidence>
<dbReference type="Proteomes" id="UP001224418">
    <property type="component" value="Unassembled WGS sequence"/>
</dbReference>
<dbReference type="RefSeq" id="WP_307356762.1">
    <property type="nucleotide sequence ID" value="NZ_BAAACJ010000038.1"/>
</dbReference>
<dbReference type="EMBL" id="JAUSWN010000025">
    <property type="protein sequence ID" value="MDQ0480680.1"/>
    <property type="molecule type" value="Genomic_DNA"/>
</dbReference>
<accession>A0ABU0JUA8</accession>
<keyword evidence="2" id="KW-1185">Reference proteome</keyword>